<evidence type="ECO:0000313" key="2">
    <source>
        <dbReference type="EMBL" id="GBN66676.1"/>
    </source>
</evidence>
<reference evidence="2 3" key="1">
    <citation type="journal article" date="2019" name="Sci. Rep.">
        <title>Orb-weaving spider Araneus ventricosus genome elucidates the spidroin gene catalogue.</title>
        <authorList>
            <person name="Kono N."/>
            <person name="Nakamura H."/>
            <person name="Ohtoshi R."/>
            <person name="Moran D.A.P."/>
            <person name="Shinohara A."/>
            <person name="Yoshida Y."/>
            <person name="Fujiwara M."/>
            <person name="Mori M."/>
            <person name="Tomita M."/>
            <person name="Arakawa K."/>
        </authorList>
    </citation>
    <scope>NUCLEOTIDE SEQUENCE [LARGE SCALE GENOMIC DNA]</scope>
</reference>
<evidence type="ECO:0000313" key="3">
    <source>
        <dbReference type="Proteomes" id="UP000499080"/>
    </source>
</evidence>
<proteinExistence type="predicted"/>
<keyword evidence="3" id="KW-1185">Reference proteome</keyword>
<dbReference type="OrthoDB" id="5825149at2759"/>
<dbReference type="Proteomes" id="UP000499080">
    <property type="component" value="Unassembled WGS sequence"/>
</dbReference>
<name>A0A4Y2QTW0_ARAVE</name>
<protein>
    <recommendedName>
        <fullName evidence="1">VWFD domain-containing protein</fullName>
    </recommendedName>
</protein>
<gene>
    <name evidence="2" type="ORF">AVEN_129282_1</name>
</gene>
<organism evidence="2 3">
    <name type="scientific">Araneus ventricosus</name>
    <name type="common">Orbweaver spider</name>
    <name type="synonym">Epeira ventricosa</name>
    <dbReference type="NCBI Taxonomy" id="182803"/>
    <lineage>
        <taxon>Eukaryota</taxon>
        <taxon>Metazoa</taxon>
        <taxon>Ecdysozoa</taxon>
        <taxon>Arthropoda</taxon>
        <taxon>Chelicerata</taxon>
        <taxon>Arachnida</taxon>
        <taxon>Araneae</taxon>
        <taxon>Araneomorphae</taxon>
        <taxon>Entelegynae</taxon>
        <taxon>Araneoidea</taxon>
        <taxon>Araneidae</taxon>
        <taxon>Araneus</taxon>
    </lineage>
</organism>
<feature type="domain" description="VWFD" evidence="1">
    <location>
        <begin position="99"/>
        <end position="171"/>
    </location>
</feature>
<dbReference type="PROSITE" id="PS51233">
    <property type="entry name" value="VWFD"/>
    <property type="match status" value="1"/>
</dbReference>
<comment type="caution">
    <text evidence="2">The sequence shown here is derived from an EMBL/GenBank/DDBJ whole genome shotgun (WGS) entry which is preliminary data.</text>
</comment>
<dbReference type="InterPro" id="IPR001846">
    <property type="entry name" value="VWF_type-D"/>
</dbReference>
<dbReference type="AlphaFoldDB" id="A0A4Y2QTW0"/>
<dbReference type="EMBL" id="BGPR01140513">
    <property type="protein sequence ID" value="GBN66676.1"/>
    <property type="molecule type" value="Genomic_DNA"/>
</dbReference>
<sequence>MCLRLQLSKRFLNGTYKALWAAKHALFNYGDHNIIDIQNPQDEFHFHANFSLHLPVADIRVHKPRSDSHYTHVYVPFYMGFRSYPVFEDLHVKNSFNDFHCKLEGDNVITFDRYEYKLPPIACYKVIAKDCSPNEFFTILGTKINHPRYKKASIQFADTCLEHLHFRFKNL</sequence>
<evidence type="ECO:0000259" key="1">
    <source>
        <dbReference type="PROSITE" id="PS51233"/>
    </source>
</evidence>
<accession>A0A4Y2QTW0</accession>